<organism evidence="1 2">
    <name type="scientific">Ensete ventricosum</name>
    <name type="common">Abyssinian banana</name>
    <name type="synonym">Musa ensete</name>
    <dbReference type="NCBI Taxonomy" id="4639"/>
    <lineage>
        <taxon>Eukaryota</taxon>
        <taxon>Viridiplantae</taxon>
        <taxon>Streptophyta</taxon>
        <taxon>Embryophyta</taxon>
        <taxon>Tracheophyta</taxon>
        <taxon>Spermatophyta</taxon>
        <taxon>Magnoliopsida</taxon>
        <taxon>Liliopsida</taxon>
        <taxon>Zingiberales</taxon>
        <taxon>Musaceae</taxon>
        <taxon>Ensete</taxon>
    </lineage>
</organism>
<dbReference type="EMBL" id="AMZH03006362">
    <property type="protein sequence ID" value="RRT64017.1"/>
    <property type="molecule type" value="Genomic_DNA"/>
</dbReference>
<dbReference type="AlphaFoldDB" id="A0A426ZJ59"/>
<comment type="caution">
    <text evidence="1">The sequence shown here is derived from an EMBL/GenBank/DDBJ whole genome shotgun (WGS) entry which is preliminary data.</text>
</comment>
<dbReference type="Proteomes" id="UP000287651">
    <property type="component" value="Unassembled WGS sequence"/>
</dbReference>
<evidence type="ECO:0000313" key="2">
    <source>
        <dbReference type="Proteomes" id="UP000287651"/>
    </source>
</evidence>
<sequence length="52" mass="6050">DLETHHHNTLVISVRIANALVKRVMIDTSSSTDILYKDAFKKLWLTTIDLRR</sequence>
<protein>
    <submittedName>
        <fullName evidence="1">Uncharacterized protein</fullName>
    </submittedName>
</protein>
<feature type="non-terminal residue" evidence="1">
    <location>
        <position position="1"/>
    </location>
</feature>
<proteinExistence type="predicted"/>
<gene>
    <name evidence="1" type="ORF">B296_00026560</name>
</gene>
<evidence type="ECO:0000313" key="1">
    <source>
        <dbReference type="EMBL" id="RRT64017.1"/>
    </source>
</evidence>
<reference evidence="1 2" key="1">
    <citation type="journal article" date="2014" name="Agronomy (Basel)">
        <title>A Draft Genome Sequence for Ensete ventricosum, the Drought-Tolerant Tree Against Hunger.</title>
        <authorList>
            <person name="Harrison J."/>
            <person name="Moore K.A."/>
            <person name="Paszkiewicz K."/>
            <person name="Jones T."/>
            <person name="Grant M."/>
            <person name="Ambacheew D."/>
            <person name="Muzemil S."/>
            <person name="Studholme D.J."/>
        </authorList>
    </citation>
    <scope>NUCLEOTIDE SEQUENCE [LARGE SCALE GENOMIC DNA]</scope>
</reference>
<name>A0A426ZJ59_ENSVE</name>
<accession>A0A426ZJ59</accession>